<feature type="non-terminal residue" evidence="3">
    <location>
        <position position="1"/>
    </location>
</feature>
<evidence type="ECO:0000313" key="4">
    <source>
        <dbReference type="Proteomes" id="UP000198815"/>
    </source>
</evidence>
<dbReference type="SUPFAM" id="SSF63520">
    <property type="entry name" value="PTS-regulatory domain, PRD"/>
    <property type="match status" value="1"/>
</dbReference>
<sequence length="142" mass="15087">SASATSPTTSPAACSRPAASDPTYTLICEEPVIGRAAGRTIDEESMSATRFVTHLRYLFVRLQRNAQIDHTSAELIAAIKAADPAAASITGSVAYLIEARSTTTLTPDERAYLTLHVSRLLAELPAEDPPNRPSPPKPDTQG</sequence>
<protein>
    <submittedName>
        <fullName evidence="3">PRD domain-containing protein</fullName>
    </submittedName>
</protein>
<dbReference type="InterPro" id="IPR011608">
    <property type="entry name" value="PRD"/>
</dbReference>
<evidence type="ECO:0000259" key="2">
    <source>
        <dbReference type="PROSITE" id="PS51372"/>
    </source>
</evidence>
<dbReference type="Pfam" id="PF00874">
    <property type="entry name" value="PRD"/>
    <property type="match status" value="1"/>
</dbReference>
<gene>
    <name evidence="3" type="ORF">SAMN05443377_11080</name>
</gene>
<dbReference type="STRING" id="64702.SAMN05443377_11080"/>
<organism evidence="3 4">
    <name type="scientific">Propionibacterium cyclohexanicum</name>
    <dbReference type="NCBI Taxonomy" id="64702"/>
    <lineage>
        <taxon>Bacteria</taxon>
        <taxon>Bacillati</taxon>
        <taxon>Actinomycetota</taxon>
        <taxon>Actinomycetes</taxon>
        <taxon>Propionibacteriales</taxon>
        <taxon>Propionibacteriaceae</taxon>
        <taxon>Propionibacterium</taxon>
    </lineage>
</organism>
<evidence type="ECO:0000313" key="3">
    <source>
        <dbReference type="EMBL" id="SER78310.1"/>
    </source>
</evidence>
<feature type="domain" description="PRD" evidence="2">
    <location>
        <begin position="17"/>
        <end position="127"/>
    </location>
</feature>
<proteinExistence type="predicted"/>
<accession>A0A1H9RZU7</accession>
<dbReference type="PROSITE" id="PS51372">
    <property type="entry name" value="PRD_2"/>
    <property type="match status" value="1"/>
</dbReference>
<dbReference type="Gene3D" id="1.10.1790.10">
    <property type="entry name" value="PRD domain"/>
    <property type="match status" value="1"/>
</dbReference>
<reference evidence="3 4" key="1">
    <citation type="submission" date="2016-10" db="EMBL/GenBank/DDBJ databases">
        <authorList>
            <person name="de Groot N.N."/>
        </authorList>
    </citation>
    <scope>NUCLEOTIDE SEQUENCE [LARGE SCALE GENOMIC DNA]</scope>
    <source>
        <strain evidence="3 4">DSM 16859</strain>
    </source>
</reference>
<dbReference type="Proteomes" id="UP000198815">
    <property type="component" value="Unassembled WGS sequence"/>
</dbReference>
<keyword evidence="4" id="KW-1185">Reference proteome</keyword>
<dbReference type="EMBL" id="FOGZ01000010">
    <property type="protein sequence ID" value="SER78310.1"/>
    <property type="molecule type" value="Genomic_DNA"/>
</dbReference>
<dbReference type="GO" id="GO:0006355">
    <property type="term" value="P:regulation of DNA-templated transcription"/>
    <property type="evidence" value="ECO:0007669"/>
    <property type="project" value="InterPro"/>
</dbReference>
<dbReference type="InterPro" id="IPR036634">
    <property type="entry name" value="PRD_sf"/>
</dbReference>
<dbReference type="AlphaFoldDB" id="A0A1H9RZU7"/>
<name>A0A1H9RZU7_9ACTN</name>
<feature type="region of interest" description="Disordered" evidence="1">
    <location>
        <begin position="123"/>
        <end position="142"/>
    </location>
</feature>
<evidence type="ECO:0000256" key="1">
    <source>
        <dbReference type="SAM" id="MobiDB-lite"/>
    </source>
</evidence>
<dbReference type="OrthoDB" id="9813552at2"/>
<feature type="compositionally biased region" description="Pro residues" evidence="1">
    <location>
        <begin position="127"/>
        <end position="142"/>
    </location>
</feature>